<comment type="caution">
    <text evidence="1">The sequence shown here is derived from an EMBL/GenBank/DDBJ whole genome shotgun (WGS) entry which is preliminary data.</text>
</comment>
<keyword evidence="2" id="KW-1185">Reference proteome</keyword>
<dbReference type="InterPro" id="IPR035897">
    <property type="entry name" value="Toll_tir_struct_dom_sf"/>
</dbReference>
<evidence type="ECO:0000313" key="2">
    <source>
        <dbReference type="Proteomes" id="UP001597318"/>
    </source>
</evidence>
<dbReference type="EMBL" id="JBHUIK010000003">
    <property type="protein sequence ID" value="MFD2215326.1"/>
    <property type="molecule type" value="Genomic_DNA"/>
</dbReference>
<dbReference type="RefSeq" id="WP_247338935.1">
    <property type="nucleotide sequence ID" value="NZ_CP095550.1"/>
</dbReference>
<reference evidence="2" key="1">
    <citation type="journal article" date="2019" name="Int. J. Syst. Evol. Microbiol.">
        <title>The Global Catalogue of Microorganisms (GCM) 10K type strain sequencing project: providing services to taxonomists for standard genome sequencing and annotation.</title>
        <authorList>
            <consortium name="The Broad Institute Genomics Platform"/>
            <consortium name="The Broad Institute Genome Sequencing Center for Infectious Disease"/>
            <person name="Wu L."/>
            <person name="Ma J."/>
        </authorList>
    </citation>
    <scope>NUCLEOTIDE SEQUENCE [LARGE SCALE GENOMIC DNA]</scope>
    <source>
        <strain evidence="2">CGMCC 1.15474</strain>
    </source>
</reference>
<evidence type="ECO:0000313" key="1">
    <source>
        <dbReference type="EMBL" id="MFD2215326.1"/>
    </source>
</evidence>
<name>A0ABW5C0E8_9BACI</name>
<dbReference type="Gene3D" id="3.40.50.10140">
    <property type="entry name" value="Toll/interleukin-1 receptor homology (TIR) domain"/>
    <property type="match status" value="1"/>
</dbReference>
<sequence>MALFTENELINKSYKTIQKSYTFNESVEAKKQLEAASKSFSTEKKYDIFLSHSILDERKIIGLKNHIEELGYSVYVDWIEDKQLDRSKVSKETANLLRTRMESCKSLFFAVSENSDNSLWMPWELGYFDGIKQKVAILPILKSSYDDNYNGQEYLGLYPFVARGTIRNTNREEIWVHKSKNEYVQLRYWLQDSEFYNHG</sequence>
<accession>A0ABW5C0E8</accession>
<proteinExistence type="predicted"/>
<dbReference type="Proteomes" id="UP001597318">
    <property type="component" value="Unassembled WGS sequence"/>
</dbReference>
<keyword evidence="1" id="KW-0675">Receptor</keyword>
<gene>
    <name evidence="1" type="ORF">ACFSKK_16660</name>
</gene>
<protein>
    <submittedName>
        <fullName evidence="1">Toll/interleukin-1 receptor domain-containing protein</fullName>
    </submittedName>
</protein>
<organism evidence="1 2">
    <name type="scientific">Metabacillus endolithicus</name>
    <dbReference type="NCBI Taxonomy" id="1535204"/>
    <lineage>
        <taxon>Bacteria</taxon>
        <taxon>Bacillati</taxon>
        <taxon>Bacillota</taxon>
        <taxon>Bacilli</taxon>
        <taxon>Bacillales</taxon>
        <taxon>Bacillaceae</taxon>
        <taxon>Metabacillus</taxon>
    </lineage>
</organism>
<dbReference type="SUPFAM" id="SSF52200">
    <property type="entry name" value="Toll/Interleukin receptor TIR domain"/>
    <property type="match status" value="1"/>
</dbReference>